<feature type="binding site" evidence="7">
    <location>
        <begin position="273"/>
        <end position="276"/>
    </location>
    <ligand>
        <name>GTP</name>
        <dbReference type="ChEBI" id="CHEBI:37565"/>
    </ligand>
</feature>
<feature type="binding site" evidence="7">
    <location>
        <position position="123"/>
    </location>
    <ligand>
        <name>(6S)-5-formyl-5,6,7,8-tetrahydrofolate</name>
        <dbReference type="ChEBI" id="CHEBI:57457"/>
    </ligand>
</feature>
<dbReference type="PANTHER" id="PTHR42714:SF2">
    <property type="entry name" value="TRNA MODIFICATION GTPASE GTPBP3, MITOCHONDRIAL"/>
    <property type="match status" value="1"/>
</dbReference>
<evidence type="ECO:0000259" key="9">
    <source>
        <dbReference type="PROSITE" id="PS51709"/>
    </source>
</evidence>
<name>A0A7W6RA32_9PROT</name>
<dbReference type="AlphaFoldDB" id="A0A7W6RA32"/>
<feature type="binding site" evidence="7">
    <location>
        <position position="83"/>
    </location>
    <ligand>
        <name>(6S)-5-formyl-5,6,7,8-tetrahydrofolate</name>
        <dbReference type="ChEBI" id="CHEBI:57457"/>
    </ligand>
</feature>
<dbReference type="InterPro" id="IPR027417">
    <property type="entry name" value="P-loop_NTPase"/>
</dbReference>
<dbReference type="RefSeq" id="WP_184042170.1">
    <property type="nucleotide sequence ID" value="NZ_JACIGK010000001.1"/>
</dbReference>
<dbReference type="CDD" id="cd04164">
    <property type="entry name" value="trmE"/>
    <property type="match status" value="1"/>
</dbReference>
<dbReference type="EMBL" id="JACIGK010000001">
    <property type="protein sequence ID" value="MBB4264537.1"/>
    <property type="molecule type" value="Genomic_DNA"/>
</dbReference>
<keyword evidence="11" id="KW-1185">Reference proteome</keyword>
<keyword evidence="4 7" id="KW-0378">Hydrolase</keyword>
<dbReference type="GO" id="GO:0002098">
    <property type="term" value="P:tRNA wobble uridine modification"/>
    <property type="evidence" value="ECO:0007669"/>
    <property type="project" value="TreeGrafter"/>
</dbReference>
<dbReference type="GO" id="GO:0003924">
    <property type="term" value="F:GTPase activity"/>
    <property type="evidence" value="ECO:0007669"/>
    <property type="project" value="UniProtKB-UniRule"/>
</dbReference>
<dbReference type="Gene3D" id="3.40.50.300">
    <property type="entry name" value="P-loop containing nucleotide triphosphate hydrolases"/>
    <property type="match status" value="1"/>
</dbReference>
<dbReference type="GO" id="GO:0005737">
    <property type="term" value="C:cytoplasm"/>
    <property type="evidence" value="ECO:0007669"/>
    <property type="project" value="UniProtKB-SubCell"/>
</dbReference>
<feature type="binding site" evidence="7">
    <location>
        <position position="233"/>
    </location>
    <ligand>
        <name>Mg(2+)</name>
        <dbReference type="ChEBI" id="CHEBI:18420"/>
    </ligand>
</feature>
<comment type="cofactor">
    <cofactor evidence="7">
        <name>K(+)</name>
        <dbReference type="ChEBI" id="CHEBI:29103"/>
    </cofactor>
    <text evidence="7">Binds 1 potassium ion per subunit.</text>
</comment>
<evidence type="ECO:0000256" key="7">
    <source>
        <dbReference type="HAMAP-Rule" id="MF_00379"/>
    </source>
</evidence>
<dbReference type="PANTHER" id="PTHR42714">
    <property type="entry name" value="TRNA MODIFICATION GTPASE GTPBP3"/>
    <property type="match status" value="1"/>
</dbReference>
<dbReference type="InterPro" id="IPR027368">
    <property type="entry name" value="MnmE_dom2"/>
</dbReference>
<dbReference type="NCBIfam" id="TIGR00231">
    <property type="entry name" value="small_GTP"/>
    <property type="match status" value="1"/>
</dbReference>
<proteinExistence type="inferred from homology"/>
<dbReference type="NCBIfam" id="TIGR00450">
    <property type="entry name" value="mnmE_trmE_thdF"/>
    <property type="match status" value="1"/>
</dbReference>
<comment type="function">
    <text evidence="7">Exhibits a very high intrinsic GTPase hydrolysis rate. Involved in the addition of a carboxymethylaminomethyl (cmnm) group at the wobble position (U34) of certain tRNAs, forming tRNA-cmnm(5)s(2)U34.</text>
</comment>
<dbReference type="InterPro" id="IPR018948">
    <property type="entry name" value="GTP-bd_TrmE_N"/>
</dbReference>
<dbReference type="InterPro" id="IPR025867">
    <property type="entry name" value="MnmE_helical"/>
</dbReference>
<dbReference type="SUPFAM" id="SSF103025">
    <property type="entry name" value="Folate-binding domain"/>
    <property type="match status" value="1"/>
</dbReference>
<dbReference type="InterPro" id="IPR005225">
    <property type="entry name" value="Small_GTP-bd"/>
</dbReference>
<evidence type="ECO:0000313" key="10">
    <source>
        <dbReference type="EMBL" id="MBB4264537.1"/>
    </source>
</evidence>
<dbReference type="Proteomes" id="UP000554286">
    <property type="component" value="Unassembled WGS sequence"/>
</dbReference>
<evidence type="ECO:0000313" key="11">
    <source>
        <dbReference type="Proteomes" id="UP000554286"/>
    </source>
</evidence>
<dbReference type="GO" id="GO:0046872">
    <property type="term" value="F:metal ion binding"/>
    <property type="evidence" value="ECO:0007669"/>
    <property type="project" value="UniProtKB-KW"/>
</dbReference>
<dbReference type="FunFam" id="3.30.1360.120:FF:000007">
    <property type="entry name" value="tRNA modification GTPase GTPBP3, mitochondrial"/>
    <property type="match status" value="1"/>
</dbReference>
<evidence type="ECO:0000256" key="6">
    <source>
        <dbReference type="ARBA" id="ARBA00023134"/>
    </source>
</evidence>
<dbReference type="InterPro" id="IPR027266">
    <property type="entry name" value="TrmE/GcvT-like"/>
</dbReference>
<keyword evidence="3 7" id="KW-0547">Nucleotide-binding</keyword>
<feature type="binding site" evidence="7">
    <location>
        <position position="254"/>
    </location>
    <ligand>
        <name>Mg(2+)</name>
        <dbReference type="ChEBI" id="CHEBI:18420"/>
    </ligand>
</feature>
<dbReference type="SUPFAM" id="SSF116878">
    <property type="entry name" value="TrmE connector domain"/>
    <property type="match status" value="1"/>
</dbReference>
<feature type="binding site" evidence="7">
    <location>
        <position position="444"/>
    </location>
    <ligand>
        <name>(6S)-5-formyl-5,6,7,8-tetrahydrofolate</name>
        <dbReference type="ChEBI" id="CHEBI:57457"/>
    </ligand>
</feature>
<dbReference type="SUPFAM" id="SSF52540">
    <property type="entry name" value="P-loop containing nucleoside triphosphate hydrolases"/>
    <property type="match status" value="1"/>
</dbReference>
<dbReference type="GO" id="GO:0005525">
    <property type="term" value="F:GTP binding"/>
    <property type="evidence" value="ECO:0007669"/>
    <property type="project" value="UniProtKB-UniRule"/>
</dbReference>
<dbReference type="CDD" id="cd14858">
    <property type="entry name" value="TrmE_N"/>
    <property type="match status" value="1"/>
</dbReference>
<evidence type="ECO:0000256" key="5">
    <source>
        <dbReference type="ARBA" id="ARBA00022958"/>
    </source>
</evidence>
<dbReference type="EC" id="3.6.-.-" evidence="7"/>
<keyword evidence="7" id="KW-0460">Magnesium</keyword>
<keyword evidence="6 7" id="KW-0342">GTP-binding</keyword>
<evidence type="ECO:0000256" key="4">
    <source>
        <dbReference type="ARBA" id="ARBA00022801"/>
    </source>
</evidence>
<dbReference type="InterPro" id="IPR004520">
    <property type="entry name" value="GTPase_MnmE"/>
</dbReference>
<dbReference type="HAMAP" id="MF_00379">
    <property type="entry name" value="GTPase_MnmE"/>
    <property type="match status" value="1"/>
</dbReference>
<feature type="binding site" evidence="7">
    <location>
        <begin position="229"/>
        <end position="234"/>
    </location>
    <ligand>
        <name>GTP</name>
        <dbReference type="ChEBI" id="CHEBI:37565"/>
    </ligand>
</feature>
<evidence type="ECO:0000256" key="1">
    <source>
        <dbReference type="ARBA" id="ARBA00011043"/>
    </source>
</evidence>
<dbReference type="InterPro" id="IPR006073">
    <property type="entry name" value="GTP-bd"/>
</dbReference>
<feature type="binding site" evidence="7">
    <location>
        <begin position="248"/>
        <end position="254"/>
    </location>
    <ligand>
        <name>GTP</name>
        <dbReference type="ChEBI" id="CHEBI:37565"/>
    </ligand>
</feature>
<keyword evidence="2 7" id="KW-0819">tRNA processing</keyword>
<keyword evidence="7" id="KW-0479">Metal-binding</keyword>
<reference evidence="10 11" key="1">
    <citation type="submission" date="2020-08" db="EMBL/GenBank/DDBJ databases">
        <title>Genome sequencing of Purple Non-Sulfur Bacteria from various extreme environments.</title>
        <authorList>
            <person name="Mayer M."/>
        </authorList>
    </citation>
    <scope>NUCLEOTIDE SEQUENCE [LARGE SCALE GENOMIC DNA]</scope>
    <source>
        <strain evidence="10 11">JA131</strain>
    </source>
</reference>
<comment type="caution">
    <text evidence="10">The sequence shown here is derived from an EMBL/GenBank/DDBJ whole genome shotgun (WGS) entry which is preliminary data.</text>
</comment>
<dbReference type="Pfam" id="PF01926">
    <property type="entry name" value="MMR_HSR1"/>
    <property type="match status" value="1"/>
</dbReference>
<keyword evidence="7" id="KW-0963">Cytoplasm</keyword>
<organism evidence="10 11">
    <name type="scientific">Roseospira visakhapatnamensis</name>
    <dbReference type="NCBI Taxonomy" id="390880"/>
    <lineage>
        <taxon>Bacteria</taxon>
        <taxon>Pseudomonadati</taxon>
        <taxon>Pseudomonadota</taxon>
        <taxon>Alphaproteobacteria</taxon>
        <taxon>Rhodospirillales</taxon>
        <taxon>Rhodospirillaceae</taxon>
        <taxon>Roseospira</taxon>
    </lineage>
</organism>
<dbReference type="GO" id="GO:0030488">
    <property type="term" value="P:tRNA methylation"/>
    <property type="evidence" value="ECO:0007669"/>
    <property type="project" value="TreeGrafter"/>
</dbReference>
<evidence type="ECO:0000256" key="2">
    <source>
        <dbReference type="ARBA" id="ARBA00022694"/>
    </source>
</evidence>
<dbReference type="NCBIfam" id="NF003661">
    <property type="entry name" value="PRK05291.1-3"/>
    <property type="match status" value="1"/>
</dbReference>
<comment type="caution">
    <text evidence="7">Lacks conserved residue(s) required for the propagation of feature annotation.</text>
</comment>
<dbReference type="InterPro" id="IPR031168">
    <property type="entry name" value="G_TrmE"/>
</dbReference>
<gene>
    <name evidence="7" type="primary">mnmE</name>
    <name evidence="7" type="synonym">trmE</name>
    <name evidence="10" type="ORF">GGD89_000143</name>
</gene>
<dbReference type="PROSITE" id="PS51709">
    <property type="entry name" value="G_TRME"/>
    <property type="match status" value="1"/>
</dbReference>
<comment type="subcellular location">
    <subcellularLocation>
        <location evidence="7">Cytoplasm</location>
    </subcellularLocation>
</comment>
<comment type="subunit">
    <text evidence="7">Homodimer. Heterotetramer of two MnmE and two MnmG subunits.</text>
</comment>
<comment type="similarity">
    <text evidence="1 7 8">Belongs to the TRAFAC class TrmE-Era-EngA-EngB-Septin-like GTPase superfamily. TrmE GTPase family.</text>
</comment>
<dbReference type="Gene3D" id="3.30.1360.120">
    <property type="entry name" value="Probable tRNA modification gtpase trme, domain 1"/>
    <property type="match status" value="1"/>
</dbReference>
<dbReference type="Gene3D" id="1.20.120.430">
    <property type="entry name" value="tRNA modification GTPase MnmE domain 2"/>
    <property type="match status" value="1"/>
</dbReference>
<evidence type="ECO:0000256" key="8">
    <source>
        <dbReference type="RuleBase" id="RU003313"/>
    </source>
</evidence>
<dbReference type="Pfam" id="PF12631">
    <property type="entry name" value="MnmE_helical"/>
    <property type="match status" value="1"/>
</dbReference>
<feature type="domain" description="TrmE-type G" evidence="9">
    <location>
        <begin position="219"/>
        <end position="368"/>
    </location>
</feature>
<evidence type="ECO:0000256" key="3">
    <source>
        <dbReference type="ARBA" id="ARBA00022741"/>
    </source>
</evidence>
<accession>A0A7W6RA32</accession>
<keyword evidence="5 7" id="KW-0630">Potassium</keyword>
<feature type="binding site" evidence="7">
    <location>
        <position position="23"/>
    </location>
    <ligand>
        <name>(6S)-5-formyl-5,6,7,8-tetrahydrofolate</name>
        <dbReference type="ChEBI" id="CHEBI:57457"/>
    </ligand>
</feature>
<dbReference type="Pfam" id="PF10396">
    <property type="entry name" value="TrmE_N"/>
    <property type="match status" value="1"/>
</dbReference>
<sequence length="444" mass="46761">MTDISTLFALSTAPGRAGVAVVRVSGPGAGPALLALTGREALPAPRRATRTVIRDPATGETLDDGLVLWFPGPASFTGDDVVELHGHGGRAVTRAILDALAARPGLAPAEPGAFTRRAFEAGKLDLTAVEGLADLIDAETRAQHRQARRQMDGALARLTEGWRDRLVRLLAHLEATLDFSDEDLPEALLADQASAVESLRAEIDACLADDRRGERLRDGVHVAVLGPPNVGKSSLVNTLARREAAIVSAEAGTTRDVLEVHLDLGGVPVVLADTAGLRETGDLVEREGVRRARARAEAADLRLLLLDGTIDAPLDETLATLAADPDTLVIHTKADLWSRRPDGVSLPLSLVTGAGFDAVMTAVAGRVQALAELGAGPPSPLTRARHRQALAETREALARAAEAPLPELVAEDLRLALRALGRITGRVDVEDLLDVIFGDFCIGK</sequence>
<protein>
    <recommendedName>
        <fullName evidence="7">tRNA modification GTPase MnmE</fullName>
        <ecNumber evidence="7">3.6.-.-</ecNumber>
    </recommendedName>
</protein>